<protein>
    <submittedName>
        <fullName evidence="1">Uncharacterized protein</fullName>
    </submittedName>
</protein>
<organism evidence="1 2">
    <name type="scientific">Chitinophaga terrae</name>
    <name type="common">ex Kim and Jung 2007</name>
    <dbReference type="NCBI Taxonomy" id="408074"/>
    <lineage>
        <taxon>Bacteria</taxon>
        <taxon>Pseudomonadati</taxon>
        <taxon>Bacteroidota</taxon>
        <taxon>Chitinophagia</taxon>
        <taxon>Chitinophagales</taxon>
        <taxon>Chitinophagaceae</taxon>
        <taxon>Chitinophaga</taxon>
    </lineage>
</organism>
<evidence type="ECO:0000313" key="1">
    <source>
        <dbReference type="EMBL" id="SEB05841.1"/>
    </source>
</evidence>
<gene>
    <name evidence="1" type="ORF">SAMN05660909_05040</name>
</gene>
<reference evidence="2" key="1">
    <citation type="submission" date="2016-10" db="EMBL/GenBank/DDBJ databases">
        <authorList>
            <person name="Varghese N."/>
            <person name="Submissions S."/>
        </authorList>
    </citation>
    <scope>NUCLEOTIDE SEQUENCE [LARGE SCALE GENOMIC DNA]</scope>
    <source>
        <strain evidence="2">DSM 23920</strain>
    </source>
</reference>
<proteinExistence type="predicted"/>
<keyword evidence="2" id="KW-1185">Reference proteome</keyword>
<dbReference type="AlphaFoldDB" id="A0A1H4G978"/>
<dbReference type="RefSeq" id="WP_089765320.1">
    <property type="nucleotide sequence ID" value="NZ_BKAT01000056.1"/>
</dbReference>
<dbReference type="EMBL" id="FNRL01000034">
    <property type="protein sequence ID" value="SEB05841.1"/>
    <property type="molecule type" value="Genomic_DNA"/>
</dbReference>
<evidence type="ECO:0000313" key="2">
    <source>
        <dbReference type="Proteomes" id="UP000199656"/>
    </source>
</evidence>
<accession>A0A1H4G978</accession>
<sequence>MKKLLIAAAAVGAAASMIMYFRRSRTGQRLMEEGAEAAKDAQGTIRKYMRKSKNDAKQIYSNAMG</sequence>
<name>A0A1H4G978_9BACT</name>
<dbReference type="Proteomes" id="UP000199656">
    <property type="component" value="Unassembled WGS sequence"/>
</dbReference>